<dbReference type="AlphaFoldDB" id="A0A0H1BFZ3"/>
<gene>
    <name evidence="1" type="ORF">EMPG_14643</name>
</gene>
<evidence type="ECO:0000313" key="1">
    <source>
        <dbReference type="EMBL" id="KLJ09947.1"/>
    </source>
</evidence>
<dbReference type="OrthoDB" id="10345123at2759"/>
<organism evidence="1 2">
    <name type="scientific">Blastomyces silverae</name>
    <dbReference type="NCBI Taxonomy" id="2060906"/>
    <lineage>
        <taxon>Eukaryota</taxon>
        <taxon>Fungi</taxon>
        <taxon>Dikarya</taxon>
        <taxon>Ascomycota</taxon>
        <taxon>Pezizomycotina</taxon>
        <taxon>Eurotiomycetes</taxon>
        <taxon>Eurotiomycetidae</taxon>
        <taxon>Onygenales</taxon>
        <taxon>Ajellomycetaceae</taxon>
        <taxon>Blastomyces</taxon>
    </lineage>
</organism>
<proteinExistence type="predicted"/>
<keyword evidence="2" id="KW-1185">Reference proteome</keyword>
<dbReference type="Proteomes" id="UP000053573">
    <property type="component" value="Unassembled WGS sequence"/>
</dbReference>
<reference evidence="2" key="1">
    <citation type="journal article" date="2015" name="PLoS Genet.">
        <title>The dynamic genome and transcriptome of the human fungal pathogen Blastomyces and close relative Emmonsia.</title>
        <authorList>
            <person name="Munoz J.F."/>
            <person name="Gauthier G.M."/>
            <person name="Desjardins C.A."/>
            <person name="Gallo J.E."/>
            <person name="Holder J."/>
            <person name="Sullivan T.D."/>
            <person name="Marty A.J."/>
            <person name="Carmen J.C."/>
            <person name="Chen Z."/>
            <person name="Ding L."/>
            <person name="Gujja S."/>
            <person name="Magrini V."/>
            <person name="Misas E."/>
            <person name="Mitreva M."/>
            <person name="Priest M."/>
            <person name="Saif S."/>
            <person name="Whiston E.A."/>
            <person name="Young S."/>
            <person name="Zeng Q."/>
            <person name="Goldman W.E."/>
            <person name="Mardis E.R."/>
            <person name="Taylor J.W."/>
            <person name="McEwen J.G."/>
            <person name="Clay O.K."/>
            <person name="Klein B.S."/>
            <person name="Cuomo C.A."/>
        </authorList>
    </citation>
    <scope>NUCLEOTIDE SEQUENCE [LARGE SCALE GENOMIC DNA]</scope>
    <source>
        <strain evidence="2">UAMH 139</strain>
    </source>
</reference>
<accession>A0A0H1BFZ3</accession>
<comment type="caution">
    <text evidence="1">The sequence shown here is derived from an EMBL/GenBank/DDBJ whole genome shotgun (WGS) entry which is preliminary data.</text>
</comment>
<dbReference type="EMBL" id="LDEV01002207">
    <property type="protein sequence ID" value="KLJ09947.1"/>
    <property type="molecule type" value="Genomic_DNA"/>
</dbReference>
<evidence type="ECO:0000313" key="2">
    <source>
        <dbReference type="Proteomes" id="UP000053573"/>
    </source>
</evidence>
<name>A0A0H1BFZ3_9EURO</name>
<sequence length="110" mass="12112">MRFAEVDVTQKMTANFQVREQGPIEHCPGRIPVGSNADCSQAAVEPPVPACINILVFQFIPNRRGLLFLVDMMLNGPEHHHIVILAQVPSHSSGEWVGVIPCSPELVVEF</sequence>
<protein>
    <submittedName>
        <fullName evidence="1">Uncharacterized protein</fullName>
    </submittedName>
</protein>